<protein>
    <submittedName>
        <fullName evidence="4">Lysophospholipid acyltransferase family protein</fullName>
    </submittedName>
</protein>
<dbReference type="SUPFAM" id="SSF69593">
    <property type="entry name" value="Glycerol-3-phosphate (1)-acyltransferase"/>
    <property type="match status" value="1"/>
</dbReference>
<comment type="caution">
    <text evidence="4">The sequence shown here is derived from an EMBL/GenBank/DDBJ whole genome shotgun (WGS) entry which is preliminary data.</text>
</comment>
<sequence length="255" mass="28047">MELWYGSVATAARTLWRFEGLKITVVGAENVPATGGAVIAINHTGYLDFTFAGMASYLGKPRRRVRFLVKQETFDNKFTGPVMRGCKHIAVDRGQGGDAYTSAVEYLKAGELVGVYPEATISRSFELREFKSGAARMAIDAQVPIIPHIVWGAQRLWTKDHPRRLGRSKIPISVTIGEPIPPTLPVEDLRALLQTRMQHLLEQTQDAYPEHPAGEFWVPHRLGGGAPTPAEALELDAAEAARKAEARAARRHASE</sequence>
<evidence type="ECO:0000256" key="2">
    <source>
        <dbReference type="ARBA" id="ARBA00023315"/>
    </source>
</evidence>
<organism evidence="4 5">
    <name type="scientific">[Mycobacterium] zoologicum</name>
    <dbReference type="NCBI Taxonomy" id="2872311"/>
    <lineage>
        <taxon>Bacteria</taxon>
        <taxon>Bacillati</taxon>
        <taxon>Actinomycetota</taxon>
        <taxon>Actinomycetes</taxon>
        <taxon>Mycobacteriales</taxon>
        <taxon>Mycobacteriaceae</taxon>
        <taxon>Mycolicibacter</taxon>
    </lineage>
</organism>
<dbReference type="PANTHER" id="PTHR10434">
    <property type="entry name" value="1-ACYL-SN-GLYCEROL-3-PHOSPHATE ACYLTRANSFERASE"/>
    <property type="match status" value="1"/>
</dbReference>
<dbReference type="InterPro" id="IPR002123">
    <property type="entry name" value="Plipid/glycerol_acylTrfase"/>
</dbReference>
<reference evidence="4 5" key="1">
    <citation type="submission" date="2023-12" db="EMBL/GenBank/DDBJ databases">
        <title>Description of new species of Mycobacterium terrae complex isolated from sewage at the Sao Paulo Zoological Park Foundation in Brazil.</title>
        <authorList>
            <person name="Romagnoli C.L."/>
            <person name="Conceicao E.C."/>
            <person name="Machado E."/>
            <person name="Barreto L.B.P.F."/>
            <person name="Sharma A."/>
            <person name="Silva N.M."/>
            <person name="Marques L.E."/>
            <person name="Juliana M.A."/>
            <person name="Lourenco M.C.S."/>
            <person name="Digiampietri L.A."/>
            <person name="Suffys P.N."/>
            <person name="Viana-Niero C."/>
        </authorList>
    </citation>
    <scope>NUCLEOTIDE SEQUENCE [LARGE SCALE GENOMIC DNA]</scope>
    <source>
        <strain evidence="4 5">MYC123</strain>
    </source>
</reference>
<evidence type="ECO:0000256" key="1">
    <source>
        <dbReference type="ARBA" id="ARBA00022679"/>
    </source>
</evidence>
<proteinExistence type="predicted"/>
<keyword evidence="1" id="KW-0808">Transferase</keyword>
<accession>A0ABU5YHK7</accession>
<name>A0ABU5YHK7_9MYCO</name>
<evidence type="ECO:0000313" key="4">
    <source>
        <dbReference type="EMBL" id="MEB3049528.1"/>
    </source>
</evidence>
<dbReference type="Pfam" id="PF01553">
    <property type="entry name" value="Acyltransferase"/>
    <property type="match status" value="1"/>
</dbReference>
<dbReference type="PANTHER" id="PTHR10434:SF55">
    <property type="entry name" value="POSSIBLE ACYLTRANSFERASE"/>
    <property type="match status" value="1"/>
</dbReference>
<evidence type="ECO:0000259" key="3">
    <source>
        <dbReference type="SMART" id="SM00563"/>
    </source>
</evidence>
<dbReference type="Proteomes" id="UP001299046">
    <property type="component" value="Unassembled WGS sequence"/>
</dbReference>
<dbReference type="GO" id="GO:0016746">
    <property type="term" value="F:acyltransferase activity"/>
    <property type="evidence" value="ECO:0007669"/>
    <property type="project" value="UniProtKB-KW"/>
</dbReference>
<dbReference type="SMART" id="SM00563">
    <property type="entry name" value="PlsC"/>
    <property type="match status" value="1"/>
</dbReference>
<keyword evidence="2 4" id="KW-0012">Acyltransferase</keyword>
<feature type="domain" description="Phospholipid/glycerol acyltransferase" evidence="3">
    <location>
        <begin position="37"/>
        <end position="153"/>
    </location>
</feature>
<dbReference type="RefSeq" id="WP_224863554.1">
    <property type="nucleotide sequence ID" value="NZ_JAYJJS010000024.1"/>
</dbReference>
<evidence type="ECO:0000313" key="5">
    <source>
        <dbReference type="Proteomes" id="UP001299046"/>
    </source>
</evidence>
<dbReference type="EMBL" id="JAYJJT010000006">
    <property type="protein sequence ID" value="MEB3049528.1"/>
    <property type="molecule type" value="Genomic_DNA"/>
</dbReference>
<dbReference type="CDD" id="cd07989">
    <property type="entry name" value="LPLAT_AGPAT-like"/>
    <property type="match status" value="1"/>
</dbReference>
<gene>
    <name evidence="4" type="ORF">KV112_07260</name>
</gene>
<keyword evidence="5" id="KW-1185">Reference proteome</keyword>